<dbReference type="Proteomes" id="UP000183967">
    <property type="component" value="Unassembled WGS sequence"/>
</dbReference>
<protein>
    <submittedName>
        <fullName evidence="1">Coat F domain-containing protein</fullName>
    </submittedName>
</protein>
<evidence type="ECO:0000313" key="1">
    <source>
        <dbReference type="EMBL" id="SHH65135.1"/>
    </source>
</evidence>
<accession>A0A1M5UQ37</accession>
<name>A0A1M5UQ37_9FIRM</name>
<sequence>MYIINNLSEKEILNDLVLSEKELAISYNNTIVESTCPFLRKILSECLNDIQDIQYTIYKIMEERGWNKSRLVSKSDLLNIVEEFQYIR</sequence>
<dbReference type="Pfam" id="PF07875">
    <property type="entry name" value="Coat_F"/>
    <property type="match status" value="1"/>
</dbReference>
<dbReference type="Gene3D" id="1.20.1260.10">
    <property type="match status" value="1"/>
</dbReference>
<dbReference type="OrthoDB" id="1685263at2"/>
<gene>
    <name evidence="1" type="ORF">SAMN02745135_01529</name>
</gene>
<dbReference type="EMBL" id="FQXO01000039">
    <property type="protein sequence ID" value="SHH65135.1"/>
    <property type="molecule type" value="Genomic_DNA"/>
</dbReference>
<dbReference type="InterPro" id="IPR012851">
    <property type="entry name" value="Spore_coat_CotF-like"/>
</dbReference>
<dbReference type="RefSeq" id="WP_052045108.1">
    <property type="nucleotide sequence ID" value="NZ_FQXO01000039.1"/>
</dbReference>
<evidence type="ECO:0000313" key="2">
    <source>
        <dbReference type="Proteomes" id="UP000183967"/>
    </source>
</evidence>
<dbReference type="InterPro" id="IPR012347">
    <property type="entry name" value="Ferritin-like"/>
</dbReference>
<dbReference type="AlphaFoldDB" id="A0A1M5UQ37"/>
<proteinExistence type="predicted"/>
<keyword evidence="2" id="KW-1185">Reference proteome</keyword>
<organism evidence="1 2">
    <name type="scientific">Caloranaerobacter azorensis DSM 13643</name>
    <dbReference type="NCBI Taxonomy" id="1121264"/>
    <lineage>
        <taxon>Bacteria</taxon>
        <taxon>Bacillati</taxon>
        <taxon>Bacillota</taxon>
        <taxon>Tissierellia</taxon>
        <taxon>Tissierellales</taxon>
        <taxon>Thermohalobacteraceae</taxon>
        <taxon>Caloranaerobacter</taxon>
    </lineage>
</organism>
<reference evidence="2" key="1">
    <citation type="submission" date="2016-11" db="EMBL/GenBank/DDBJ databases">
        <authorList>
            <person name="Varghese N."/>
            <person name="Submissions S."/>
        </authorList>
    </citation>
    <scope>NUCLEOTIDE SEQUENCE [LARGE SCALE GENOMIC DNA]</scope>
    <source>
        <strain evidence="2">DSM 13643</strain>
    </source>
</reference>